<dbReference type="InterPro" id="IPR016185">
    <property type="entry name" value="PreATP-grasp_dom_sf"/>
</dbReference>
<dbReference type="Pfam" id="PF06849">
    <property type="entry name" value="DUF1246"/>
    <property type="match status" value="1"/>
</dbReference>
<dbReference type="GO" id="GO:0000287">
    <property type="term" value="F:magnesium ion binding"/>
    <property type="evidence" value="ECO:0007669"/>
    <property type="project" value="InterPro"/>
</dbReference>
<dbReference type="Gene3D" id="3.40.50.20">
    <property type="match status" value="1"/>
</dbReference>
<feature type="non-terminal residue" evidence="2">
    <location>
        <position position="87"/>
    </location>
</feature>
<proteinExistence type="predicted"/>
<dbReference type="PANTHER" id="PTHR38147">
    <property type="entry name" value="5-FORMAMINOIMIDAZOLE-4-CARBOXAMIDE-1-(BETA)-D-RIBOFURANOSYL 5'-MONOPHOSPHATE SYNTHETASE-RELATED"/>
    <property type="match status" value="1"/>
</dbReference>
<organism evidence="2">
    <name type="scientific">marine sediment metagenome</name>
    <dbReference type="NCBI Taxonomy" id="412755"/>
    <lineage>
        <taxon>unclassified sequences</taxon>
        <taxon>metagenomes</taxon>
        <taxon>ecological metagenomes</taxon>
    </lineage>
</organism>
<name>X0Y4E3_9ZZZZ</name>
<dbReference type="PANTHER" id="PTHR38147:SF2">
    <property type="entry name" value="5-FORMAMINOIMIDAZOLE-4-CARBOXAMIDE-1-(BETA)-D-RIBOFURANOSYL 5'-MONOPHOSPHATE SYNTHETASE"/>
    <property type="match status" value="1"/>
</dbReference>
<reference evidence="2" key="1">
    <citation type="journal article" date="2014" name="Front. Microbiol.">
        <title>High frequency of phylogenetically diverse reductive dehalogenase-homologous genes in deep subseafloor sedimentary metagenomes.</title>
        <authorList>
            <person name="Kawai M."/>
            <person name="Futagami T."/>
            <person name="Toyoda A."/>
            <person name="Takaki Y."/>
            <person name="Nishi S."/>
            <person name="Hori S."/>
            <person name="Arai W."/>
            <person name="Tsubouchi T."/>
            <person name="Morono Y."/>
            <person name="Uchiyama I."/>
            <person name="Ito T."/>
            <person name="Fujiyama A."/>
            <person name="Inagaki F."/>
            <person name="Takami H."/>
        </authorList>
    </citation>
    <scope>NUCLEOTIDE SEQUENCE</scope>
    <source>
        <strain evidence="2">Expedition CK06-06</strain>
    </source>
</reference>
<dbReference type="InterPro" id="IPR010672">
    <property type="entry name" value="IMP_biosynth_PurP_N"/>
</dbReference>
<dbReference type="GO" id="GO:0005524">
    <property type="term" value="F:ATP binding"/>
    <property type="evidence" value="ECO:0007669"/>
    <property type="project" value="InterPro"/>
</dbReference>
<evidence type="ECO:0000259" key="1">
    <source>
        <dbReference type="Pfam" id="PF06849"/>
    </source>
</evidence>
<dbReference type="GO" id="GO:0006188">
    <property type="term" value="P:IMP biosynthetic process"/>
    <property type="evidence" value="ECO:0007669"/>
    <property type="project" value="InterPro"/>
</dbReference>
<comment type="caution">
    <text evidence="2">The sequence shown here is derived from an EMBL/GenBank/DDBJ whole genome shotgun (WGS) entry which is preliminary data.</text>
</comment>
<dbReference type="AlphaFoldDB" id="X0Y4E3"/>
<dbReference type="SUPFAM" id="SSF52440">
    <property type="entry name" value="PreATP-grasp domain"/>
    <property type="match status" value="1"/>
</dbReference>
<gene>
    <name evidence="2" type="ORF">S01H1_80890</name>
</gene>
<feature type="domain" description="IMP biosynthesis enzyme PurP N-terminal" evidence="1">
    <location>
        <begin position="9"/>
        <end position="86"/>
    </location>
</feature>
<accession>X0Y4E3</accession>
<protein>
    <recommendedName>
        <fullName evidence="1">IMP biosynthesis enzyme PurP N-terminal domain-containing protein</fullName>
    </recommendedName>
</protein>
<dbReference type="EMBL" id="BARS01054675">
    <property type="protein sequence ID" value="GAG50814.1"/>
    <property type="molecule type" value="Genomic_DNA"/>
</dbReference>
<evidence type="ECO:0000313" key="2">
    <source>
        <dbReference type="EMBL" id="GAG50814.1"/>
    </source>
</evidence>
<sequence>MVINKSFKIATIGSHSALQILKGAQQEGFETICVCIKGREKPYKQFKVADKIITISNFKDFEKTQNQLLKENAILIPHASFITYMGF</sequence>
<dbReference type="GO" id="GO:0016879">
    <property type="term" value="F:ligase activity, forming carbon-nitrogen bonds"/>
    <property type="evidence" value="ECO:0007669"/>
    <property type="project" value="InterPro"/>
</dbReference>
<dbReference type="InterPro" id="IPR023656">
    <property type="entry name" value="IMP_biosynth_PurP"/>
</dbReference>